<comment type="caution">
    <text evidence="8">The sequence shown here is derived from an EMBL/GenBank/DDBJ whole genome shotgun (WGS) entry which is preliminary data.</text>
</comment>
<evidence type="ECO:0000256" key="4">
    <source>
        <dbReference type="ARBA" id="ARBA00022702"/>
    </source>
</evidence>
<evidence type="ECO:0000256" key="6">
    <source>
        <dbReference type="ARBA" id="ARBA00023157"/>
    </source>
</evidence>
<evidence type="ECO:0000256" key="1">
    <source>
        <dbReference type="ARBA" id="ARBA00004613"/>
    </source>
</evidence>
<feature type="signal peptide" evidence="7">
    <location>
        <begin position="1"/>
        <end position="29"/>
    </location>
</feature>
<evidence type="ECO:0000256" key="2">
    <source>
        <dbReference type="ARBA" id="ARBA00009178"/>
    </source>
</evidence>
<dbReference type="Pfam" id="PF05498">
    <property type="entry name" value="RALF"/>
    <property type="match status" value="1"/>
</dbReference>
<dbReference type="EMBL" id="JBEAFC010000003">
    <property type="protein sequence ID" value="KAL1561584.1"/>
    <property type="molecule type" value="Genomic_DNA"/>
</dbReference>
<dbReference type="Proteomes" id="UP001567538">
    <property type="component" value="Unassembled WGS sequence"/>
</dbReference>
<protein>
    <submittedName>
        <fullName evidence="8">Protein RALF-like 24</fullName>
    </submittedName>
</protein>
<gene>
    <name evidence="8" type="ORF">AAHA92_04272</name>
</gene>
<organism evidence="8 9">
    <name type="scientific">Salvia divinorum</name>
    <name type="common">Maria pastora</name>
    <name type="synonym">Diviner's sage</name>
    <dbReference type="NCBI Taxonomy" id="28513"/>
    <lineage>
        <taxon>Eukaryota</taxon>
        <taxon>Viridiplantae</taxon>
        <taxon>Streptophyta</taxon>
        <taxon>Embryophyta</taxon>
        <taxon>Tracheophyta</taxon>
        <taxon>Spermatophyta</taxon>
        <taxon>Magnoliopsida</taxon>
        <taxon>eudicotyledons</taxon>
        <taxon>Gunneridae</taxon>
        <taxon>Pentapetalae</taxon>
        <taxon>asterids</taxon>
        <taxon>lamiids</taxon>
        <taxon>Lamiales</taxon>
        <taxon>Lamiaceae</taxon>
        <taxon>Nepetoideae</taxon>
        <taxon>Mentheae</taxon>
        <taxon>Salviinae</taxon>
        <taxon>Salvia</taxon>
        <taxon>Salvia subgen. Calosphace</taxon>
    </lineage>
</organism>
<keyword evidence="9" id="KW-1185">Reference proteome</keyword>
<keyword evidence="6" id="KW-1015">Disulfide bond</keyword>
<comment type="subcellular location">
    <subcellularLocation>
        <location evidence="1">Secreted</location>
    </subcellularLocation>
</comment>
<dbReference type="GO" id="GO:0005576">
    <property type="term" value="C:extracellular region"/>
    <property type="evidence" value="ECO:0007669"/>
    <property type="project" value="UniProtKB-SubCell"/>
</dbReference>
<comment type="similarity">
    <text evidence="2">Belongs to the plant rapid alkalinization factor (RALF) family.</text>
</comment>
<dbReference type="AlphaFoldDB" id="A0ABD1I0J8"/>
<evidence type="ECO:0000313" key="8">
    <source>
        <dbReference type="EMBL" id="KAL1561584.1"/>
    </source>
</evidence>
<dbReference type="InterPro" id="IPR008801">
    <property type="entry name" value="RALF"/>
</dbReference>
<keyword evidence="3" id="KW-0964">Secreted</keyword>
<accession>A0ABD1I0J8</accession>
<evidence type="ECO:0000256" key="3">
    <source>
        <dbReference type="ARBA" id="ARBA00022525"/>
    </source>
</evidence>
<evidence type="ECO:0000256" key="7">
    <source>
        <dbReference type="SAM" id="SignalP"/>
    </source>
</evidence>
<dbReference type="PANTHER" id="PTHR33136:SF36">
    <property type="entry name" value="PROTEIN RALF-LIKE 31"/>
    <property type="match status" value="1"/>
</dbReference>
<evidence type="ECO:0000313" key="9">
    <source>
        <dbReference type="Proteomes" id="UP001567538"/>
    </source>
</evidence>
<dbReference type="GO" id="GO:0005179">
    <property type="term" value="F:hormone activity"/>
    <property type="evidence" value="ECO:0007669"/>
    <property type="project" value="UniProtKB-KW"/>
</dbReference>
<feature type="chain" id="PRO_5044768419" evidence="7">
    <location>
        <begin position="30"/>
        <end position="118"/>
    </location>
</feature>
<name>A0ABD1I0J8_SALDI</name>
<evidence type="ECO:0000256" key="5">
    <source>
        <dbReference type="ARBA" id="ARBA00022729"/>
    </source>
</evidence>
<sequence length="118" mass="12919">MPKPQPHSLCAALLLLHFLLLSSIRGATSIPDPKSGESGKSVCAGKIGECAAEEEAMDSESNRRALQMRRRYISYDTLRRDMVPCYRPGASYYNCKAAGVANSYSRGCEIITRCARGD</sequence>
<reference evidence="8 9" key="1">
    <citation type="submission" date="2024-06" db="EMBL/GenBank/DDBJ databases">
        <title>A chromosome level genome sequence of Diviner's sage (Salvia divinorum).</title>
        <authorList>
            <person name="Ford S.A."/>
            <person name="Ro D.-K."/>
            <person name="Ness R.W."/>
            <person name="Phillips M.A."/>
        </authorList>
    </citation>
    <scope>NUCLEOTIDE SEQUENCE [LARGE SCALE GENOMIC DNA]</scope>
    <source>
        <strain evidence="8">SAF-2024a</strain>
        <tissue evidence="8">Leaf</tissue>
    </source>
</reference>
<proteinExistence type="inferred from homology"/>
<keyword evidence="5 7" id="KW-0732">Signal</keyword>
<keyword evidence="4" id="KW-0372">Hormone</keyword>
<dbReference type="PANTHER" id="PTHR33136">
    <property type="entry name" value="RAPID ALKALINIZATION FACTOR-LIKE"/>
    <property type="match status" value="1"/>
</dbReference>